<proteinExistence type="predicted"/>
<keyword evidence="4" id="KW-1185">Reference proteome</keyword>
<feature type="chain" id="PRO_5022198938" evidence="2">
    <location>
        <begin position="22"/>
        <end position="133"/>
    </location>
</feature>
<reference evidence="3 4" key="1">
    <citation type="submission" date="2019-02" db="EMBL/GenBank/DDBJ databases">
        <title>Deep-cultivation of Planctomycetes and their phenomic and genomic characterization uncovers novel biology.</title>
        <authorList>
            <person name="Wiegand S."/>
            <person name="Jogler M."/>
            <person name="Boedeker C."/>
            <person name="Pinto D."/>
            <person name="Vollmers J."/>
            <person name="Rivas-Marin E."/>
            <person name="Kohn T."/>
            <person name="Peeters S.H."/>
            <person name="Heuer A."/>
            <person name="Rast P."/>
            <person name="Oberbeckmann S."/>
            <person name="Bunk B."/>
            <person name="Jeske O."/>
            <person name="Meyerdierks A."/>
            <person name="Storesund J.E."/>
            <person name="Kallscheuer N."/>
            <person name="Luecker S."/>
            <person name="Lage O.M."/>
            <person name="Pohl T."/>
            <person name="Merkel B.J."/>
            <person name="Hornburger P."/>
            <person name="Mueller R.-W."/>
            <person name="Bruemmer F."/>
            <person name="Labrenz M."/>
            <person name="Spormann A.M."/>
            <person name="Op den Camp H."/>
            <person name="Overmann J."/>
            <person name="Amann R."/>
            <person name="Jetten M.S.M."/>
            <person name="Mascher T."/>
            <person name="Medema M.H."/>
            <person name="Devos D.P."/>
            <person name="Kaster A.-K."/>
            <person name="Ovreas L."/>
            <person name="Rohde M."/>
            <person name="Galperin M.Y."/>
            <person name="Jogler C."/>
        </authorList>
    </citation>
    <scope>NUCLEOTIDE SEQUENCE [LARGE SCALE GENOMIC DNA]</scope>
    <source>
        <strain evidence="3 4">CA12</strain>
    </source>
</reference>
<accession>A0A517P983</accession>
<dbReference type="KEGG" id="acaf:CA12_20290"/>
<organism evidence="3 4">
    <name type="scientific">Alienimonas californiensis</name>
    <dbReference type="NCBI Taxonomy" id="2527989"/>
    <lineage>
        <taxon>Bacteria</taxon>
        <taxon>Pseudomonadati</taxon>
        <taxon>Planctomycetota</taxon>
        <taxon>Planctomycetia</taxon>
        <taxon>Planctomycetales</taxon>
        <taxon>Planctomycetaceae</taxon>
        <taxon>Alienimonas</taxon>
    </lineage>
</organism>
<sequence length="133" mass="13552" precursor="true">MVAIVLLAIATGLLLAAAKTAAVSRRALEPNEAAVQAALLVDAGARLAALQADRDAKATEPWSPTLPDGTAAVTFAPAAPDGDAPTVEARIERHGVAARARRVVRVGDAPRSPATNPIPLLAPKPAPRSNDAF</sequence>
<evidence type="ECO:0000313" key="4">
    <source>
        <dbReference type="Proteomes" id="UP000318741"/>
    </source>
</evidence>
<evidence type="ECO:0000256" key="2">
    <source>
        <dbReference type="SAM" id="SignalP"/>
    </source>
</evidence>
<dbReference type="Proteomes" id="UP000318741">
    <property type="component" value="Chromosome"/>
</dbReference>
<gene>
    <name evidence="3" type="ORF">CA12_20290</name>
</gene>
<evidence type="ECO:0000313" key="3">
    <source>
        <dbReference type="EMBL" id="QDT15931.1"/>
    </source>
</evidence>
<dbReference type="AlphaFoldDB" id="A0A517P983"/>
<name>A0A517P983_9PLAN</name>
<keyword evidence="2" id="KW-0732">Signal</keyword>
<evidence type="ECO:0000256" key="1">
    <source>
        <dbReference type="SAM" id="MobiDB-lite"/>
    </source>
</evidence>
<protein>
    <submittedName>
        <fullName evidence="3">Uncharacterized protein</fullName>
    </submittedName>
</protein>
<feature type="region of interest" description="Disordered" evidence="1">
    <location>
        <begin position="107"/>
        <end position="133"/>
    </location>
</feature>
<dbReference type="EMBL" id="CP036265">
    <property type="protein sequence ID" value="QDT15931.1"/>
    <property type="molecule type" value="Genomic_DNA"/>
</dbReference>
<feature type="signal peptide" evidence="2">
    <location>
        <begin position="1"/>
        <end position="21"/>
    </location>
</feature>
<dbReference type="RefSeq" id="WP_145358825.1">
    <property type="nucleotide sequence ID" value="NZ_CP036265.1"/>
</dbReference>